<sequence length="265" mass="30534">MTLDEAARYLAVSKTTLRRWTNNGTVECRRVGKRNERRFERAALDRVISGDRGESSSAPLRQERVSADSAAAEKAADLGDRHICLYLTRTEERWEAFRPFFFSHYRANKPTVYLHSESSREDIRDHLESEGIDLAEAERRQLFVLVHASDSYLRNGTFSPSAQLSYIRQTIVGFRKQHKNEILITGEMDWFFTGRPGVEDIHQYEERLNALISEFSGVTIVCQYDLSKFSGLDAVRACCSHPTTIFQRRKYNGYYGREDQSALSL</sequence>
<dbReference type="Gene3D" id="3.40.50.300">
    <property type="entry name" value="P-loop containing nucleotide triphosphate hydrolases"/>
    <property type="match status" value="1"/>
</dbReference>
<feature type="domain" description="MEDS" evidence="2">
    <location>
        <begin position="81"/>
        <end position="242"/>
    </location>
</feature>
<accession>A0A455R726</accession>
<dbReference type="Pfam" id="PF14417">
    <property type="entry name" value="MEDS"/>
    <property type="match status" value="1"/>
</dbReference>
<keyword evidence="3" id="KW-0418">Kinase</keyword>
<dbReference type="AlphaFoldDB" id="A0A455R726"/>
<protein>
    <submittedName>
        <fullName evidence="3">Sensory transduction histidine kinase</fullName>
    </submittedName>
</protein>
<dbReference type="EMBL" id="LC064121">
    <property type="protein sequence ID" value="BBD50142.1"/>
    <property type="molecule type" value="Genomic_DNA"/>
</dbReference>
<dbReference type="InterPro" id="IPR009061">
    <property type="entry name" value="DNA-bd_dom_put_sf"/>
</dbReference>
<feature type="domain" description="Helix-turn-helix" evidence="1">
    <location>
        <begin position="1"/>
        <end position="49"/>
    </location>
</feature>
<dbReference type="GO" id="GO:0003677">
    <property type="term" value="F:DNA binding"/>
    <property type="evidence" value="ECO:0007669"/>
    <property type="project" value="InterPro"/>
</dbReference>
<organism evidence="3">
    <name type="scientific">Haliea sp. ETY-M</name>
    <dbReference type="NCBI Taxonomy" id="1055105"/>
    <lineage>
        <taxon>Bacteria</taxon>
        <taxon>Pseudomonadati</taxon>
        <taxon>Pseudomonadota</taxon>
        <taxon>Gammaproteobacteria</taxon>
        <taxon>Cellvibrionales</taxon>
        <taxon>Halieaceae</taxon>
        <taxon>Haliea</taxon>
    </lineage>
</organism>
<dbReference type="Pfam" id="PF12728">
    <property type="entry name" value="HTH_17"/>
    <property type="match status" value="1"/>
</dbReference>
<dbReference type="SUPFAM" id="SSF46955">
    <property type="entry name" value="Putative DNA-binding domain"/>
    <property type="match status" value="1"/>
</dbReference>
<dbReference type="InterPro" id="IPR027417">
    <property type="entry name" value="P-loop_NTPase"/>
</dbReference>
<keyword evidence="3" id="KW-0808">Transferase</keyword>
<evidence type="ECO:0000313" key="3">
    <source>
        <dbReference type="EMBL" id="BBD50142.1"/>
    </source>
</evidence>
<dbReference type="InterPro" id="IPR025847">
    <property type="entry name" value="MEDS_domain"/>
</dbReference>
<reference evidence="3" key="1">
    <citation type="submission" date="2015-07" db="EMBL/GenBank/DDBJ databases">
        <title>Novel operon containing particulate methane monooxygenase-type genes and epoxyalkane:coenzyme M transferase gene in ethylene-assimilating marine bacterium, Haliea sp. ETY-M.</title>
        <authorList>
            <person name="Suzuki T."/>
            <person name="Habe H."/>
            <person name="Nakajima-Kambe T."/>
            <person name="Fuse H."/>
        </authorList>
    </citation>
    <scope>NUCLEOTIDE SEQUENCE</scope>
    <source>
        <strain evidence="3">ETY-M</strain>
    </source>
</reference>
<name>A0A455R726_9GAMM</name>
<dbReference type="NCBIfam" id="TIGR01764">
    <property type="entry name" value="excise"/>
    <property type="match status" value="1"/>
</dbReference>
<evidence type="ECO:0000259" key="1">
    <source>
        <dbReference type="Pfam" id="PF12728"/>
    </source>
</evidence>
<dbReference type="Gene3D" id="1.10.1660.10">
    <property type="match status" value="1"/>
</dbReference>
<dbReference type="GO" id="GO:0016301">
    <property type="term" value="F:kinase activity"/>
    <property type="evidence" value="ECO:0007669"/>
    <property type="project" value="UniProtKB-KW"/>
</dbReference>
<dbReference type="InterPro" id="IPR041657">
    <property type="entry name" value="HTH_17"/>
</dbReference>
<dbReference type="InterPro" id="IPR010093">
    <property type="entry name" value="SinI_DNA-bd"/>
</dbReference>
<evidence type="ECO:0000259" key="2">
    <source>
        <dbReference type="Pfam" id="PF14417"/>
    </source>
</evidence>
<proteinExistence type="predicted"/>